<gene>
    <name evidence="1" type="ORF">V1633_36265</name>
</gene>
<evidence type="ECO:0008006" key="3">
    <source>
        <dbReference type="Google" id="ProtNLM"/>
    </source>
</evidence>
<organism evidence="1 2">
    <name type="scientific">Plantactinospora sonchi</name>
    <dbReference type="NCBI Taxonomy" id="1544735"/>
    <lineage>
        <taxon>Bacteria</taxon>
        <taxon>Bacillati</taxon>
        <taxon>Actinomycetota</taxon>
        <taxon>Actinomycetes</taxon>
        <taxon>Micromonosporales</taxon>
        <taxon>Micromonosporaceae</taxon>
        <taxon>Plantactinospora</taxon>
    </lineage>
</organism>
<dbReference type="RefSeq" id="WP_331218713.1">
    <property type="nucleotide sequence ID" value="NZ_JAZGQK010000047.1"/>
</dbReference>
<dbReference type="Proteomes" id="UP001332243">
    <property type="component" value="Unassembled WGS sequence"/>
</dbReference>
<evidence type="ECO:0000313" key="2">
    <source>
        <dbReference type="Proteomes" id="UP001332243"/>
    </source>
</evidence>
<protein>
    <recommendedName>
        <fullName evidence="3">Integrase</fullName>
    </recommendedName>
</protein>
<sequence>MILSFGYLILRQALRLVILLARGGHANAVEVLVLRHQVVVLRRQVRRLDLEPADRAVLAGLSRLLPLARWSAFFVTPATLLRWHRSLIARRWTYSGRRPGRPPVTAEVRQLVLRMAQDNPTWGCRRI</sequence>
<proteinExistence type="predicted"/>
<name>A0ABU7S644_9ACTN</name>
<comment type="caution">
    <text evidence="1">The sequence shown here is derived from an EMBL/GenBank/DDBJ whole genome shotgun (WGS) entry which is preliminary data.</text>
</comment>
<evidence type="ECO:0000313" key="1">
    <source>
        <dbReference type="EMBL" id="MEE6263919.1"/>
    </source>
</evidence>
<dbReference type="EMBL" id="JAZGQK010000047">
    <property type="protein sequence ID" value="MEE6263919.1"/>
    <property type="molecule type" value="Genomic_DNA"/>
</dbReference>
<accession>A0ABU7S644</accession>
<reference evidence="1 2" key="1">
    <citation type="submission" date="2024-01" db="EMBL/GenBank/DDBJ databases">
        <title>Genome insights into Plantactinospora sonchi sp. nov.</title>
        <authorList>
            <person name="Wang L."/>
        </authorList>
    </citation>
    <scope>NUCLEOTIDE SEQUENCE [LARGE SCALE GENOMIC DNA]</scope>
    <source>
        <strain evidence="1 2">NEAU-QY2</strain>
    </source>
</reference>
<keyword evidence="2" id="KW-1185">Reference proteome</keyword>